<evidence type="ECO:0000313" key="3">
    <source>
        <dbReference type="EMBL" id="PMR69868.1"/>
    </source>
</evidence>
<organism evidence="3 4">
    <name type="scientific">Halomonas heilongjiangensis</name>
    <dbReference type="NCBI Taxonomy" id="1387883"/>
    <lineage>
        <taxon>Bacteria</taxon>
        <taxon>Pseudomonadati</taxon>
        <taxon>Pseudomonadota</taxon>
        <taxon>Gammaproteobacteria</taxon>
        <taxon>Oceanospirillales</taxon>
        <taxon>Halomonadaceae</taxon>
        <taxon>Halomonas</taxon>
    </lineage>
</organism>
<evidence type="ECO:0000256" key="1">
    <source>
        <dbReference type="SAM" id="SignalP"/>
    </source>
</evidence>
<feature type="domain" description="Oxidoreductase molybdopterin-binding" evidence="2">
    <location>
        <begin position="62"/>
        <end position="139"/>
    </location>
</feature>
<name>A0A2N7TP24_9GAMM</name>
<evidence type="ECO:0000313" key="4">
    <source>
        <dbReference type="Proteomes" id="UP000235346"/>
    </source>
</evidence>
<proteinExistence type="predicted"/>
<dbReference type="InterPro" id="IPR000572">
    <property type="entry name" value="OxRdtase_Mopterin-bd_dom"/>
</dbReference>
<dbReference type="RefSeq" id="WP_102627526.1">
    <property type="nucleotide sequence ID" value="NZ_PDOH01000049.1"/>
</dbReference>
<reference evidence="3 4" key="1">
    <citation type="submission" date="2018-01" db="EMBL/GenBank/DDBJ databases">
        <title>Halomonas endophytica sp. nov., isolated from storage liquid in the stems of Populus euphratica.</title>
        <authorList>
            <person name="Chen C."/>
        </authorList>
    </citation>
    <scope>NUCLEOTIDE SEQUENCE [LARGE SCALE GENOMIC DNA]</scope>
    <source>
        <strain evidence="3 4">DSM 26881</strain>
    </source>
</reference>
<keyword evidence="4" id="KW-1185">Reference proteome</keyword>
<dbReference type="Gene3D" id="3.90.420.10">
    <property type="entry name" value="Oxidoreductase, molybdopterin-binding domain"/>
    <property type="match status" value="1"/>
</dbReference>
<dbReference type="Pfam" id="PF00174">
    <property type="entry name" value="Oxidored_molyb"/>
    <property type="match status" value="1"/>
</dbReference>
<feature type="chain" id="PRO_5014646701" description="Oxidoreductase molybdopterin-binding domain-containing protein" evidence="1">
    <location>
        <begin position="22"/>
        <end position="167"/>
    </location>
</feature>
<dbReference type="AlphaFoldDB" id="A0A2N7TP24"/>
<comment type="caution">
    <text evidence="3">The sequence shown here is derived from an EMBL/GenBank/DDBJ whole genome shotgun (WGS) entry which is preliminary data.</text>
</comment>
<keyword evidence="1" id="KW-0732">Signal</keyword>
<dbReference type="OrthoDB" id="9798763at2"/>
<feature type="signal peptide" evidence="1">
    <location>
        <begin position="1"/>
        <end position="21"/>
    </location>
</feature>
<evidence type="ECO:0000259" key="2">
    <source>
        <dbReference type="Pfam" id="PF00174"/>
    </source>
</evidence>
<sequence>MRQLLLIVSLLPWLAAGPAVALEAPQGPVLLTVTGHIAHTNAGDEAHFDREMLLALPQRVTTTQTPWHDETVTFSGPLGRALLDAVGAEGEMLRITALNDYAASVPVQDLMEHDVILAMFMNGEPLRVRDQGPLFVIYPFDEHPHLLTEGVMARSVWQVNRIDVRRD</sequence>
<dbReference type="Proteomes" id="UP000235346">
    <property type="component" value="Unassembled WGS sequence"/>
</dbReference>
<accession>A0A2N7TP24</accession>
<protein>
    <recommendedName>
        <fullName evidence="2">Oxidoreductase molybdopterin-binding domain-containing protein</fullName>
    </recommendedName>
</protein>
<dbReference type="SUPFAM" id="SSF56524">
    <property type="entry name" value="Oxidoreductase molybdopterin-binding domain"/>
    <property type="match status" value="1"/>
</dbReference>
<dbReference type="InterPro" id="IPR036374">
    <property type="entry name" value="OxRdtase_Mopterin-bd_sf"/>
</dbReference>
<dbReference type="EMBL" id="PNRE01000038">
    <property type="protein sequence ID" value="PMR69868.1"/>
    <property type="molecule type" value="Genomic_DNA"/>
</dbReference>
<gene>
    <name evidence="3" type="ORF">C1H66_08845</name>
</gene>